<comment type="caution">
    <text evidence="1">The sequence shown here is derived from an EMBL/GenBank/DDBJ whole genome shotgun (WGS) entry which is preliminary data.</text>
</comment>
<dbReference type="PATRIC" id="fig|1122169.6.peg.2242"/>
<proteinExistence type="predicted"/>
<organism evidence="1 2">
    <name type="scientific">Legionella shakespearei DSM 23087</name>
    <dbReference type="NCBI Taxonomy" id="1122169"/>
    <lineage>
        <taxon>Bacteria</taxon>
        <taxon>Pseudomonadati</taxon>
        <taxon>Pseudomonadota</taxon>
        <taxon>Gammaproteobacteria</taxon>
        <taxon>Legionellales</taxon>
        <taxon>Legionellaceae</taxon>
        <taxon>Legionella</taxon>
    </lineage>
</organism>
<protein>
    <submittedName>
        <fullName evidence="1">Uncharacterized protein</fullName>
    </submittedName>
</protein>
<gene>
    <name evidence="1" type="ORF">Lsha_1963</name>
</gene>
<evidence type="ECO:0000313" key="1">
    <source>
        <dbReference type="EMBL" id="KTD59267.1"/>
    </source>
</evidence>
<evidence type="ECO:0000313" key="2">
    <source>
        <dbReference type="Proteomes" id="UP000054600"/>
    </source>
</evidence>
<dbReference type="Proteomes" id="UP000054600">
    <property type="component" value="Unassembled WGS sequence"/>
</dbReference>
<sequence>MSMAKIAGLIKSGVRQASSHAPRNPHSERAMSALKAIPHELRQDIEFKCRKVVTRLFAQNLTLVEDDFDKMYTAKPIAKVPHNGNQIRAAYHNALEQAGLKMSQGTFNGILEMEKEHGPAIPAILTHMLREEIRICAWTHMSDQESVGLLRNRNLSKHGRAEGPSIEALIDRYSAEAPDMTAEQLWEKIGGKGFGSTSKEYDRDFGAIPVSIRVGPDGEVESAAQRLARMVEDELNNPKL</sequence>
<name>A0A0W0YRV4_9GAMM</name>
<dbReference type="RefSeq" id="WP_018576945.1">
    <property type="nucleotide sequence ID" value="NZ_KB892393.1"/>
</dbReference>
<dbReference type="EMBL" id="LNYW01000049">
    <property type="protein sequence ID" value="KTD59267.1"/>
    <property type="molecule type" value="Genomic_DNA"/>
</dbReference>
<accession>A0A0W0YRV4</accession>
<reference evidence="1 2" key="1">
    <citation type="submission" date="2015-11" db="EMBL/GenBank/DDBJ databases">
        <title>Genomic analysis of 38 Legionella species identifies large and diverse effector repertoires.</title>
        <authorList>
            <person name="Burstein D."/>
            <person name="Amaro F."/>
            <person name="Zusman T."/>
            <person name="Lifshitz Z."/>
            <person name="Cohen O."/>
            <person name="Gilbert J.A."/>
            <person name="Pupko T."/>
            <person name="Shuman H.A."/>
            <person name="Segal G."/>
        </authorList>
    </citation>
    <scope>NUCLEOTIDE SEQUENCE [LARGE SCALE GENOMIC DNA]</scope>
    <source>
        <strain evidence="1 2">ATCC 49655</strain>
    </source>
</reference>
<keyword evidence="2" id="KW-1185">Reference proteome</keyword>
<dbReference type="AlphaFoldDB" id="A0A0W0YRV4"/>